<dbReference type="Proteomes" id="UP000076586">
    <property type="component" value="Unassembled WGS sequence"/>
</dbReference>
<protein>
    <submittedName>
        <fullName evidence="1">S-formylglutathione hydrolase FrmB</fullName>
    </submittedName>
</protein>
<dbReference type="EMBL" id="BDCR01000004">
    <property type="protein sequence ID" value="GAT64283.1"/>
    <property type="molecule type" value="Genomic_DNA"/>
</dbReference>
<dbReference type="GO" id="GO:0016747">
    <property type="term" value="F:acyltransferase activity, transferring groups other than amino-acyl groups"/>
    <property type="evidence" value="ECO:0007669"/>
    <property type="project" value="TreeGrafter"/>
</dbReference>
<dbReference type="GO" id="GO:0016787">
    <property type="term" value="F:hydrolase activity"/>
    <property type="evidence" value="ECO:0007669"/>
    <property type="project" value="UniProtKB-KW"/>
</dbReference>
<dbReference type="Gene3D" id="3.40.50.1820">
    <property type="entry name" value="alpha/beta hydrolase"/>
    <property type="match status" value="1"/>
</dbReference>
<reference evidence="2" key="2">
    <citation type="journal article" date="2017" name="Genome Announc.">
        <title>Draft genome sequence of Paludibacter jiangxiensis NM7(T), a propionate-producing fermentative bacterium.</title>
        <authorList>
            <person name="Qiu Y.-L."/>
            <person name="Tourlousse D.M."/>
            <person name="Matsuura N."/>
            <person name="Ohashi A."/>
            <person name="Sekiguchi Y."/>
        </authorList>
    </citation>
    <scope>NUCLEOTIDE SEQUENCE [LARGE SCALE GENOMIC DNA]</scope>
    <source>
        <strain evidence="2">NM7</strain>
    </source>
</reference>
<dbReference type="AlphaFoldDB" id="A0A161M6I3"/>
<dbReference type="SUPFAM" id="SSF53474">
    <property type="entry name" value="alpha/beta-Hydrolases"/>
    <property type="match status" value="1"/>
</dbReference>
<organism evidence="1 2">
    <name type="scientific">Paludibacter jiangxiensis</name>
    <dbReference type="NCBI Taxonomy" id="681398"/>
    <lineage>
        <taxon>Bacteria</taxon>
        <taxon>Pseudomonadati</taxon>
        <taxon>Bacteroidota</taxon>
        <taxon>Bacteroidia</taxon>
        <taxon>Bacteroidales</taxon>
        <taxon>Paludibacteraceae</taxon>
        <taxon>Paludibacter</taxon>
    </lineage>
</organism>
<keyword evidence="2" id="KW-1185">Reference proteome</keyword>
<dbReference type="STRING" id="681398.PJIAN_4833"/>
<keyword evidence="1" id="KW-0378">Hydrolase</keyword>
<gene>
    <name evidence="1" type="ORF">PJIAN_4833</name>
</gene>
<reference evidence="2" key="1">
    <citation type="submission" date="2016-04" db="EMBL/GenBank/DDBJ databases">
        <title>Draft genome sequence of Paludibacter jiangxiensis strain NM7.</title>
        <authorList>
            <person name="Qiu Y."/>
            <person name="Matsuura N."/>
            <person name="Ohashi A."/>
            <person name="Tourlousse M.D."/>
            <person name="Sekiguchi Y."/>
        </authorList>
    </citation>
    <scope>NUCLEOTIDE SEQUENCE [LARGE SCALE GENOMIC DNA]</scope>
    <source>
        <strain evidence="2">NM7</strain>
    </source>
</reference>
<name>A0A161M6I3_9BACT</name>
<accession>A0A161M6I3</accession>
<evidence type="ECO:0000313" key="1">
    <source>
        <dbReference type="EMBL" id="GAT64283.1"/>
    </source>
</evidence>
<dbReference type="InterPro" id="IPR000801">
    <property type="entry name" value="Esterase-like"/>
</dbReference>
<proteinExistence type="predicted"/>
<comment type="caution">
    <text evidence="1">The sequence shown here is derived from an EMBL/GenBank/DDBJ whole genome shotgun (WGS) entry which is preliminary data.</text>
</comment>
<dbReference type="PANTHER" id="PTHR48098">
    <property type="entry name" value="ENTEROCHELIN ESTERASE-RELATED"/>
    <property type="match status" value="1"/>
</dbReference>
<dbReference type="Pfam" id="PF00756">
    <property type="entry name" value="Esterase"/>
    <property type="match status" value="1"/>
</dbReference>
<dbReference type="InterPro" id="IPR029058">
    <property type="entry name" value="AB_hydrolase_fold"/>
</dbReference>
<evidence type="ECO:0000313" key="2">
    <source>
        <dbReference type="Proteomes" id="UP000076586"/>
    </source>
</evidence>
<dbReference type="InterPro" id="IPR050583">
    <property type="entry name" value="Mycobacterial_A85_antigen"/>
</dbReference>
<dbReference type="PANTHER" id="PTHR48098:SF1">
    <property type="entry name" value="DIACYLGLYCEROL ACYLTRANSFERASE_MYCOLYLTRANSFERASE AG85A"/>
    <property type="match status" value="1"/>
</dbReference>
<sequence length="295" mass="33692">MNEVSFTHLSIPYNLKKKYYRMKRLCALLVLMFAVVVVFAAKIETVSTYSKVMNKEIKAVVVTPDNYSTAKRLPVIYLLHGYGGNYNDWITQGKSFIPLVDTYDVIVVCPDGAIGSWYFDSPMDKNFQYETYVTKELIPFVDSHYATIADRAGRGITGLSMGGHGALYLSFRHQDLFGVAGSMSGGVDFRPFPNNWDIAKRLGTYAENPDNWEKNTVVNLVHLLTPKSLSLIIDCGSEDFFYKVNCQLHEKLLDRNIPHDFIIRPGAHNWPYWNNSIQYQMLFMSNFFTKTTPVK</sequence>